<protein>
    <submittedName>
        <fullName evidence="2">Uncharacterized protein</fullName>
    </submittedName>
</protein>
<keyword evidence="1" id="KW-0732">Signal</keyword>
<name>A0A0B0N1N6_GOSAR</name>
<feature type="signal peptide" evidence="1">
    <location>
        <begin position="1"/>
        <end position="16"/>
    </location>
</feature>
<proteinExistence type="predicted"/>
<keyword evidence="3" id="KW-1185">Reference proteome</keyword>
<evidence type="ECO:0000256" key="1">
    <source>
        <dbReference type="SAM" id="SignalP"/>
    </source>
</evidence>
<dbReference type="EMBL" id="JRRC01435416">
    <property type="protein sequence ID" value="KHG05684.1"/>
    <property type="molecule type" value="Genomic_DNA"/>
</dbReference>
<accession>A0A0B0N1N6</accession>
<comment type="caution">
    <text evidence="2">The sequence shown here is derived from an EMBL/GenBank/DDBJ whole genome shotgun (WGS) entry which is preliminary data.</text>
</comment>
<organism evidence="2 3">
    <name type="scientific">Gossypium arboreum</name>
    <name type="common">Tree cotton</name>
    <name type="synonym">Gossypium nanking</name>
    <dbReference type="NCBI Taxonomy" id="29729"/>
    <lineage>
        <taxon>Eukaryota</taxon>
        <taxon>Viridiplantae</taxon>
        <taxon>Streptophyta</taxon>
        <taxon>Embryophyta</taxon>
        <taxon>Tracheophyta</taxon>
        <taxon>Spermatophyta</taxon>
        <taxon>Magnoliopsida</taxon>
        <taxon>eudicotyledons</taxon>
        <taxon>Gunneridae</taxon>
        <taxon>Pentapetalae</taxon>
        <taxon>rosids</taxon>
        <taxon>malvids</taxon>
        <taxon>Malvales</taxon>
        <taxon>Malvaceae</taxon>
        <taxon>Malvoideae</taxon>
        <taxon>Gossypium</taxon>
    </lineage>
</organism>
<evidence type="ECO:0000313" key="3">
    <source>
        <dbReference type="Proteomes" id="UP000032142"/>
    </source>
</evidence>
<feature type="chain" id="PRO_5002056199" evidence="1">
    <location>
        <begin position="17"/>
        <end position="39"/>
    </location>
</feature>
<evidence type="ECO:0000313" key="2">
    <source>
        <dbReference type="EMBL" id="KHG05684.1"/>
    </source>
</evidence>
<reference evidence="3" key="1">
    <citation type="submission" date="2014-09" db="EMBL/GenBank/DDBJ databases">
        <authorList>
            <person name="Mudge J."/>
            <person name="Ramaraj T."/>
            <person name="Lindquist I.E."/>
            <person name="Bharti A.K."/>
            <person name="Sundararajan A."/>
            <person name="Cameron C.T."/>
            <person name="Woodward J.E."/>
            <person name="May G.D."/>
            <person name="Brubaker C."/>
            <person name="Broadhvest J."/>
            <person name="Wilkins T.A."/>
        </authorList>
    </citation>
    <scope>NUCLEOTIDE SEQUENCE</scope>
    <source>
        <strain evidence="3">cv. AKA8401</strain>
    </source>
</reference>
<sequence length="39" mass="4927">MLCDLYWLVMSKLCLCLLLYYEHVNEWWNCCYIYLHATY</sequence>
<dbReference type="Proteomes" id="UP000032142">
    <property type="component" value="Unassembled WGS sequence"/>
</dbReference>
<dbReference type="AlphaFoldDB" id="A0A0B0N1N6"/>
<gene>
    <name evidence="2" type="ORF">F383_30661</name>
</gene>